<name>A0A377J8Q0_GRIHO</name>
<proteinExistence type="predicted"/>
<evidence type="ECO:0000313" key="2">
    <source>
        <dbReference type="Proteomes" id="UP000254512"/>
    </source>
</evidence>
<accession>A0A377J8Q0</accession>
<protein>
    <submittedName>
        <fullName evidence="1">Uncharacterized protein</fullName>
    </submittedName>
</protein>
<dbReference type="AlphaFoldDB" id="A0A377J8Q0"/>
<reference evidence="1 2" key="1">
    <citation type="submission" date="2018-06" db="EMBL/GenBank/DDBJ databases">
        <authorList>
            <consortium name="Pathogen Informatics"/>
            <person name="Doyle S."/>
        </authorList>
    </citation>
    <scope>NUCLEOTIDE SEQUENCE [LARGE SCALE GENOMIC DNA]</scope>
    <source>
        <strain evidence="1 2">NCTC11645</strain>
    </source>
</reference>
<gene>
    <name evidence="1" type="ORF">NCTC11645_03756</name>
</gene>
<dbReference type="EMBL" id="UGHD01000004">
    <property type="protein sequence ID" value="STO98959.1"/>
    <property type="molecule type" value="Genomic_DNA"/>
</dbReference>
<evidence type="ECO:0000313" key="1">
    <source>
        <dbReference type="EMBL" id="STO98959.1"/>
    </source>
</evidence>
<sequence>MRSVILIEVFKPCIFKFNGHKIIFVWRQYTLHNLIVQYYFAPMRTFRLRLTPKVNVFIRKYF</sequence>
<dbReference type="Proteomes" id="UP000254512">
    <property type="component" value="Unassembled WGS sequence"/>
</dbReference>
<organism evidence="1 2">
    <name type="scientific">Grimontia hollisae</name>
    <name type="common">Vibrio hollisae</name>
    <dbReference type="NCBI Taxonomy" id="673"/>
    <lineage>
        <taxon>Bacteria</taxon>
        <taxon>Pseudomonadati</taxon>
        <taxon>Pseudomonadota</taxon>
        <taxon>Gammaproteobacteria</taxon>
        <taxon>Vibrionales</taxon>
        <taxon>Vibrionaceae</taxon>
        <taxon>Grimontia</taxon>
    </lineage>
</organism>